<proteinExistence type="predicted"/>
<evidence type="ECO:0000259" key="3">
    <source>
        <dbReference type="Pfam" id="PF12708"/>
    </source>
</evidence>
<dbReference type="InterPro" id="IPR012334">
    <property type="entry name" value="Pectin_lyas_fold"/>
</dbReference>
<feature type="chain" id="PRO_5041913890" description="Rhamnogalacturonase A/B/Epimerase-like pectate lyase domain-containing protein" evidence="2">
    <location>
        <begin position="28"/>
        <end position="1071"/>
    </location>
</feature>
<gene>
    <name evidence="4" type="ORF">COHA_005424</name>
</gene>
<feature type="domain" description="Rhamnogalacturonase A/B/Epimerase-like pectate lyase" evidence="3">
    <location>
        <begin position="267"/>
        <end position="336"/>
    </location>
</feature>
<dbReference type="Gene3D" id="2.160.20.10">
    <property type="entry name" value="Single-stranded right-handed beta-helix, Pectin lyase-like"/>
    <property type="match status" value="1"/>
</dbReference>
<feature type="compositionally biased region" description="Acidic residues" evidence="1">
    <location>
        <begin position="1009"/>
        <end position="1019"/>
    </location>
</feature>
<organism evidence="4 5">
    <name type="scientific">Chlorella ohadii</name>
    <dbReference type="NCBI Taxonomy" id="2649997"/>
    <lineage>
        <taxon>Eukaryota</taxon>
        <taxon>Viridiplantae</taxon>
        <taxon>Chlorophyta</taxon>
        <taxon>core chlorophytes</taxon>
        <taxon>Trebouxiophyceae</taxon>
        <taxon>Chlorellales</taxon>
        <taxon>Chlorellaceae</taxon>
        <taxon>Chlorella clade</taxon>
        <taxon>Chlorella</taxon>
    </lineage>
</organism>
<accession>A0AAD5DPU6</accession>
<keyword evidence="2" id="KW-0732">Signal</keyword>
<dbReference type="AlphaFoldDB" id="A0AAD5DPU6"/>
<evidence type="ECO:0000313" key="5">
    <source>
        <dbReference type="Proteomes" id="UP001205105"/>
    </source>
</evidence>
<dbReference type="InterPro" id="IPR024535">
    <property type="entry name" value="RHGA/B-epi-like_pectate_lyase"/>
</dbReference>
<feature type="region of interest" description="Disordered" evidence="1">
    <location>
        <begin position="423"/>
        <end position="478"/>
    </location>
</feature>
<evidence type="ECO:0000256" key="2">
    <source>
        <dbReference type="SAM" id="SignalP"/>
    </source>
</evidence>
<feature type="compositionally biased region" description="Pro residues" evidence="1">
    <location>
        <begin position="458"/>
        <end position="472"/>
    </location>
</feature>
<dbReference type="InterPro" id="IPR011050">
    <property type="entry name" value="Pectin_lyase_fold/virulence"/>
</dbReference>
<sequence>MRRSALSPPRLLLLLAVAALLLGTAAAQKRKAPGKKRSKTGWACGKRSKGELCRDPKACCASWVRSVLRWAPKPPSPPISAGQAVNSVYKLTENNGTFKLRIEEGSMAYAPCTNSSIVSSVIRPIFGNATLKCNSTDTYAIVSRACLGQSGCLLRASPEVYGSPCPAGTEQYLEFSFRRAIAMHSGQPGCTQAVVSNPFAASPPPPVVPLVPSPPPKPPLPTNVRYSSLWGARGENWNPAGQLTDWSYAGYAANDQAIPDYTTIKTFNVVDFGAVGDGQTDCSVAFQKAIDAASAQATQGVAVVIPEGRFVLRKEISITKSNVELRGAGMNKTVILIPTTLSEYKGRSSAWSFSGAFISIVGRKVDSSKSANYLATVTQEARRGDRRLQVSTTATLKVGQWVRLWMRKPGNQNLRRRLLAAEPATPAARQQLQQQQELTAPARRRAGRRLAQDNPFALPEPSPTAASPPPSPEAEAEPARAANAFAIPLIYEDPYLQAAVEAAAEAETEYAEAAYARGPEPDEAGAQSTDPAKVEALEAAEAALLNPLGLEPIWLASARYGTAAMASEIADGDFPQDLLDEMLAPLNRSSDGSDGRAPSVAVPGSLDFYLYGDNTAVDSGDDFNVFPNSDHIRLASRIAAVGNGWIELERTLPYDVRTKWEPVLHKFAPTVQNSGLRGFTVEFKWTSYPEHFSAVGANAIAIYDAANCWVQDVKMVNVDNGVNVGGVDFLTVNNTVFDVTKDRGTGSAAGTQGHHALWASRSADVLFTNFWLAKAWVHDLSLDQFAELTVYSNGGGANVNFDCHRAGTHANLFSNIALGDGTRAFKSGGAKGRGAHSGANNTWYNIYATNNKPIALPPCSYGPLLTFIGNFGEPKSGRRLASVSDAGPSEPLPWSDTDRPVLATAIPGGPIIIPEEEPETALHLASATSPSPSPSTVPAASTKAQLSPENPFALPEDALPEEKQQQAGALSAPSPATQPAGSDGDGSAGGEAAAAPLPSPPWVEQQEAASEEEDIDTPEEISRADALGAANDCLEFGWTVLRFEHNKALPLHPGDLATAQLEARKLSKRRR</sequence>
<dbReference type="SUPFAM" id="SSF51126">
    <property type="entry name" value="Pectin lyase-like"/>
    <property type="match status" value="2"/>
</dbReference>
<keyword evidence="5" id="KW-1185">Reference proteome</keyword>
<comment type="caution">
    <text evidence="4">The sequence shown here is derived from an EMBL/GenBank/DDBJ whole genome shotgun (WGS) entry which is preliminary data.</text>
</comment>
<dbReference type="EMBL" id="JADXDR010000070">
    <property type="protein sequence ID" value="KAI7840896.1"/>
    <property type="molecule type" value="Genomic_DNA"/>
</dbReference>
<feature type="region of interest" description="Disordered" evidence="1">
    <location>
        <begin position="878"/>
        <end position="900"/>
    </location>
</feature>
<dbReference type="InterPro" id="IPR043159">
    <property type="entry name" value="Lectin_gal-bd_sf"/>
</dbReference>
<dbReference type="Gene3D" id="2.60.120.740">
    <property type="match status" value="1"/>
</dbReference>
<feature type="signal peptide" evidence="2">
    <location>
        <begin position="1"/>
        <end position="27"/>
    </location>
</feature>
<evidence type="ECO:0000256" key="1">
    <source>
        <dbReference type="SAM" id="MobiDB-lite"/>
    </source>
</evidence>
<protein>
    <recommendedName>
        <fullName evidence="3">Rhamnogalacturonase A/B/Epimerase-like pectate lyase domain-containing protein</fullName>
    </recommendedName>
</protein>
<feature type="compositionally biased region" description="Low complexity" evidence="1">
    <location>
        <begin position="423"/>
        <end position="441"/>
    </location>
</feature>
<name>A0AAD5DPU6_9CHLO</name>
<dbReference type="Proteomes" id="UP001205105">
    <property type="component" value="Unassembled WGS sequence"/>
</dbReference>
<dbReference type="Pfam" id="PF12708">
    <property type="entry name" value="Pect-lyase_RHGA_epim"/>
    <property type="match status" value="1"/>
</dbReference>
<reference evidence="4" key="1">
    <citation type="submission" date="2020-11" db="EMBL/GenBank/DDBJ databases">
        <title>Chlorella ohadii genome sequencing and assembly.</title>
        <authorList>
            <person name="Murik O."/>
            <person name="Treves H."/>
            <person name="Kedem I."/>
            <person name="Shotland Y."/>
            <person name="Kaplan A."/>
        </authorList>
    </citation>
    <scope>NUCLEOTIDE SEQUENCE</scope>
    <source>
        <strain evidence="4">1</strain>
    </source>
</reference>
<feature type="compositionally biased region" description="Low complexity" evidence="1">
    <location>
        <begin position="925"/>
        <end position="942"/>
    </location>
</feature>
<evidence type="ECO:0000313" key="4">
    <source>
        <dbReference type="EMBL" id="KAI7840896.1"/>
    </source>
</evidence>
<feature type="region of interest" description="Disordered" evidence="1">
    <location>
        <begin position="921"/>
        <end position="1019"/>
    </location>
</feature>